<evidence type="ECO:0008006" key="4">
    <source>
        <dbReference type="Google" id="ProtNLM"/>
    </source>
</evidence>
<feature type="compositionally biased region" description="Low complexity" evidence="1">
    <location>
        <begin position="49"/>
        <end position="60"/>
    </location>
</feature>
<dbReference type="Proteomes" id="UP000433406">
    <property type="component" value="Unassembled WGS sequence"/>
</dbReference>
<evidence type="ECO:0000313" key="3">
    <source>
        <dbReference type="Proteomes" id="UP000433406"/>
    </source>
</evidence>
<proteinExistence type="predicted"/>
<feature type="region of interest" description="Disordered" evidence="1">
    <location>
        <begin position="287"/>
        <end position="314"/>
    </location>
</feature>
<feature type="region of interest" description="Disordered" evidence="1">
    <location>
        <begin position="33"/>
        <end position="60"/>
    </location>
</feature>
<keyword evidence="3" id="KW-1185">Reference proteome</keyword>
<dbReference type="AlphaFoldDB" id="A0A6I3JCE1"/>
<sequence>MRTSTRVLGFLAVLVLVLGLGWAAGRWLGPDEGSVAADTGEHGEHAEPGRPGADGAAAGHGEAVAAGLQVSEHGHTLTLAEATLPAGRQELAFTIEGEDGPVTAYDVVHEKQLHLIVVRRDLTGFQHVHPTMDADGTWRVEVDLDPGPWRVLADFAPTGGEPHVLGADLFVPGDFEPAPLGEQDLSASVDTYDVNLGGSFVAGAEATLTATVSRDGEVVDLEPYLGATGHLVALRAGDLGYLHVHPEEDADRAEFHTAFPSVGTYRLFLDFKHDGVVHTAAFTAQVDGAGHDHGTHSHGEDEGEGEGDDHGHDH</sequence>
<feature type="compositionally biased region" description="Basic and acidic residues" evidence="1">
    <location>
        <begin position="289"/>
        <end position="300"/>
    </location>
</feature>
<comment type="caution">
    <text evidence="2">The sequence shown here is derived from an EMBL/GenBank/DDBJ whole genome shotgun (WGS) entry which is preliminary data.</text>
</comment>
<accession>A0A6I3JCE1</accession>
<evidence type="ECO:0000313" key="2">
    <source>
        <dbReference type="EMBL" id="MTB95798.1"/>
    </source>
</evidence>
<dbReference type="EMBL" id="WLCI01000013">
    <property type="protein sequence ID" value="MTB95798.1"/>
    <property type="molecule type" value="Genomic_DNA"/>
</dbReference>
<protein>
    <recommendedName>
        <fullName evidence="4">DUF748 domain-containing protein</fullName>
    </recommendedName>
</protein>
<reference evidence="2 3" key="1">
    <citation type="submission" date="2019-10" db="EMBL/GenBank/DDBJ databases">
        <title>Nocardioides novel species isolated from the excrement of Marmot.</title>
        <authorList>
            <person name="Zhang G."/>
        </authorList>
    </citation>
    <scope>NUCLEOTIDE SEQUENCE [LARGE SCALE GENOMIC DNA]</scope>
    <source>
        <strain evidence="3">zg-579</strain>
    </source>
</reference>
<gene>
    <name evidence="2" type="ORF">GGQ22_11965</name>
</gene>
<evidence type="ECO:0000256" key="1">
    <source>
        <dbReference type="SAM" id="MobiDB-lite"/>
    </source>
</evidence>
<organism evidence="2 3">
    <name type="scientific">Nocardioides marmotae</name>
    <dbReference type="NCBI Taxonomy" id="2663857"/>
    <lineage>
        <taxon>Bacteria</taxon>
        <taxon>Bacillati</taxon>
        <taxon>Actinomycetota</taxon>
        <taxon>Actinomycetes</taxon>
        <taxon>Propionibacteriales</taxon>
        <taxon>Nocardioidaceae</taxon>
        <taxon>Nocardioides</taxon>
    </lineage>
</organism>
<name>A0A6I3JCE1_9ACTN</name>
<feature type="compositionally biased region" description="Basic and acidic residues" evidence="1">
    <location>
        <begin position="39"/>
        <end position="48"/>
    </location>
</feature>
<dbReference type="RefSeq" id="WP_154615257.1">
    <property type="nucleotide sequence ID" value="NZ_CP053660.1"/>
</dbReference>